<dbReference type="SMART" id="SM00060">
    <property type="entry name" value="FN3"/>
    <property type="match status" value="7"/>
</dbReference>
<evidence type="ECO:0000313" key="3">
    <source>
        <dbReference type="EMBL" id="MFD3408342.1"/>
    </source>
</evidence>
<dbReference type="Pfam" id="PF09603">
    <property type="entry name" value="Fib_succ_major"/>
    <property type="match status" value="1"/>
</dbReference>
<feature type="domain" description="Fibronectin type-III" evidence="2">
    <location>
        <begin position="602"/>
        <end position="699"/>
    </location>
</feature>
<evidence type="ECO:0000259" key="2">
    <source>
        <dbReference type="PROSITE" id="PS50853"/>
    </source>
</evidence>
<evidence type="ECO:0000313" key="4">
    <source>
        <dbReference type="Proteomes" id="UP001598019"/>
    </source>
</evidence>
<dbReference type="PANTHER" id="PTHR13817">
    <property type="entry name" value="TITIN"/>
    <property type="match status" value="1"/>
</dbReference>
<dbReference type="InterPro" id="IPR050964">
    <property type="entry name" value="Striated_Muscle_Regulatory"/>
</dbReference>
<dbReference type="SUPFAM" id="SSF49265">
    <property type="entry name" value="Fibronectin type III"/>
    <property type="match status" value="3"/>
</dbReference>
<keyword evidence="4" id="KW-1185">Reference proteome</keyword>
<keyword evidence="1" id="KW-0677">Repeat</keyword>
<organism evidence="3 4">
    <name type="scientific">Aquirufa esocilacus</name>
    <dbReference type="NCBI Taxonomy" id="3096513"/>
    <lineage>
        <taxon>Bacteria</taxon>
        <taxon>Pseudomonadati</taxon>
        <taxon>Bacteroidota</taxon>
        <taxon>Cytophagia</taxon>
        <taxon>Cytophagales</taxon>
        <taxon>Flectobacillaceae</taxon>
        <taxon>Aquirufa</taxon>
    </lineage>
</organism>
<dbReference type="PANTHER" id="PTHR13817:SF166">
    <property type="entry name" value="NEURONAL IGCAM-RELATED"/>
    <property type="match status" value="1"/>
</dbReference>
<dbReference type="PROSITE" id="PS50853">
    <property type="entry name" value="FN3"/>
    <property type="match status" value="4"/>
</dbReference>
<proteinExistence type="predicted"/>
<accession>A0ABW6DNK4</accession>
<dbReference type="Proteomes" id="UP001598019">
    <property type="component" value="Unassembled WGS sequence"/>
</dbReference>
<dbReference type="EMBL" id="JBBKXX010000002">
    <property type="protein sequence ID" value="MFD3408342.1"/>
    <property type="molecule type" value="Genomic_DNA"/>
</dbReference>
<evidence type="ECO:0000256" key="1">
    <source>
        <dbReference type="ARBA" id="ARBA00022737"/>
    </source>
</evidence>
<dbReference type="InterPro" id="IPR036116">
    <property type="entry name" value="FN3_sf"/>
</dbReference>
<dbReference type="NCBIfam" id="TIGR02145">
    <property type="entry name" value="Fib_succ_major"/>
    <property type="match status" value="1"/>
</dbReference>
<gene>
    <name evidence="3" type="ORF">SKC37_06725</name>
</gene>
<comment type="caution">
    <text evidence="3">The sequence shown here is derived from an EMBL/GenBank/DDBJ whole genome shotgun (WGS) entry which is preliminary data.</text>
</comment>
<feature type="domain" description="Fibronectin type-III" evidence="2">
    <location>
        <begin position="1791"/>
        <end position="1884"/>
    </location>
</feature>
<reference evidence="3 4" key="1">
    <citation type="submission" date="2024-03" db="EMBL/GenBank/DDBJ databases">
        <title>Aquirufa genome sequencing.</title>
        <authorList>
            <person name="Pitt A."/>
            <person name="Hahn M.W."/>
        </authorList>
    </citation>
    <scope>NUCLEOTIDE SEQUENCE [LARGE SCALE GENOMIC DNA]</scope>
    <source>
        <strain evidence="3 4">HETE-83D</strain>
    </source>
</reference>
<feature type="domain" description="Fibronectin type-III" evidence="2">
    <location>
        <begin position="1180"/>
        <end position="1277"/>
    </location>
</feature>
<name>A0ABW6DNK4_9BACT</name>
<sequence>MKKLLFSLIFLLVSYVGFSQKGLSYQAVILDPNKIEIPGQDISSQPLANGDVWLKFSIYNGSTLQFEEVHKTKTDNYGLVNLLIGSVSSTSFNSLVWDSSQKSLQVYVSFDQGSSYTKISDQKLNYNPYALFAETAGKLSGVLPVANGGTGATTAADARANLGLDQVNNTSDAAKPVSTATQAALDLKANASDVTAALAAKADTGTIKAYVDTKIGSNNNTSNQSSSSNISNAALAAKADTSFVLAQVAAATIADADANTKGKIKLTGDLNGTADAPTVPGLALKANVTDLVTLTSTVNANTASITANANAITLKAPIASPVFTGTVAIGTANPSAGAVLDITSTSKGLLLPRLTFAQKSAIVSPEAGLILWCSDCGTNGELQVYNGTNFVNMVGANAQFALPSVTSTASATSITSSALTSGGVIDADGGAFVTTRGVVWNTSTNPTISLSTKTTDGTGIGTFSSAITGLTSGVTYYVRAYATNSVGTKYGPEISVNTAQAVATLASTTLASSIGANTATSGGNITYNGGATVTVSGLVWSTSANPTTSDSKTTNGTTNGIFTSNITGLTPGTLYYVRSYATNNVGTSYGAQTSFTTLNTASISATTSVTSITSTSATSGGTITTDGGAAVSARGIVWGTSTGSSTFSVTTGSGTGTFVSNLTGLSPATTYYVRSFATNTVGTVYGTETSFTTIAVAPTLTTTAASSITRYAAVSGVSINSNGGSAITASGICWSTTATPTISDNKTTDGTLSGTFTSSITGLTAGTTYYVRAYATNAIGTGYGDAQSFTTSSPALILPTIGSSYGGGKVAYVYQNGDPGYSSSSIPVLIAANADQVGNLSGGTALWSITGGSGVAQKVGLIGSSFEALGAGLSNTNAIISAYGTGNYAAKFARDYTDGTYNDWYMPSINELGKLYINRVAIGGFSTQYYWSSTEVQESSTQISGYSWSFNGSGNDKHMDTKAWNMKIRAVRTTTIVPSTSSAPIVAATTSAASITSSSAILGGNVTDEGSTEVSARGLVYGTSTGSSTFSVTVGSGAGTFTSTLTGLTQGATYFVRSFATNVQGTSYGAETSFTTQTAATLSATATPTSITTTSAISGGTISSTGGATITTSGLVWGASINPTIALSTKTTDGTTSGTFTSSITGLTQGTTYHVRAYATNYLGTSYGPDVTFTTIATPTISGTSSATSITSSTATAGGTITSDGGASVTSRGLVYGTSSGASTYSVTTGTGTGTYTSSLTGLSPATTYFVRSFATNSVGTVYGTETSFTTIAIAPTLTTTAASSITKYAASAGGTITSNGGSAITASGICWSTTATPTTANSKTTDGTTSGTFTSSITGLTAGTVYYVRAYATNAIGTSYGAAQSFTTLSTPVAQTSVLIGTQRWTDKNLNVANYRNGDAITYAANSAQWAAATSAGEGAYTYLKYASGDGGATYGKLYNWYAVNDARGLAPAGYHIPTLSEWTTLRSSQNLNGTTLKSNTTDWSGEFSNVNNNISVTPNANYNLYNGTNSTGFNVLPGGSIFNTGTNGNYGSASFWTATQDATNPTRAEWLYFHPSFFYVGSDCCATENKQTGMSVRLVKDNNLVESSPTTPILASTTSAASITSSSAILGGNVTDEGSTEVSARGLVYGTSTGSSTFSVTIGSGAGTFTSTLTGLTQGATYFVRSFATNVQGTTYGAETSFTTQTTPTVSATSAPSSIATTTAIGGGTIGSTGGATITTSGLVWDLAVNPTIALSTKTTNGATSGTFTSSITGLTQGTTYHVRAYGTNYLGTSYGPDITFTTLTTPTVSATATISSITGTTATGGGTITADGGASVTSRGVVYGTSSGSSTYSSTSGTGTGAYVSSLTGLSIATTYYVRAYATNSVGTSYGPEVSFSTPNTATIASTITSTITSSTAILGGVLSSTGGATTSIGIIYSTSSTFGTYSTTTINANAVAGTYTTTISGLSAVTTYYTKAYATNTAGTTYGPTISFTTPVAPIAVNDIYGGGIVYYILQPADNGYDPNVQHGLIAQQNNEAHNSGNITWDKIALNGNTITAAAQNDGTLVGRANTAAIIANQGNGTYLFKYVSTLTINGYNDWYVPSIKELNLFRNYVYNTTYCNSNGAFPFYWSSKANSSYKWAWGAYVSSTQSGSSYYTNYLENNSVGTRAFSQTQSGDNFVYLAIRSF</sequence>
<dbReference type="InterPro" id="IPR011871">
    <property type="entry name" value="Fib_succ_major"/>
</dbReference>
<dbReference type="RefSeq" id="WP_377980738.1">
    <property type="nucleotide sequence ID" value="NZ_JBBKXX010000002.1"/>
</dbReference>
<dbReference type="InterPro" id="IPR003961">
    <property type="entry name" value="FN3_dom"/>
</dbReference>
<feature type="domain" description="Fibronectin type-III" evidence="2">
    <location>
        <begin position="1590"/>
        <end position="1692"/>
    </location>
</feature>
<protein>
    <submittedName>
        <fullName evidence="3">FISUMP domain-containing protein</fullName>
    </submittedName>
</protein>